<dbReference type="EMBL" id="VDGE01000002">
    <property type="protein sequence ID" value="TNC77517.1"/>
    <property type="molecule type" value="Genomic_DNA"/>
</dbReference>
<evidence type="ECO:0008006" key="3">
    <source>
        <dbReference type="Google" id="ProtNLM"/>
    </source>
</evidence>
<dbReference type="Gene3D" id="3.30.1380.10">
    <property type="match status" value="1"/>
</dbReference>
<reference evidence="1 2" key="1">
    <citation type="submission" date="2019-06" db="EMBL/GenBank/DDBJ databases">
        <title>Genome sequence of Janthinobacterium lividum UCD_MED1.</title>
        <authorList>
            <person name="De Leon M.E."/>
            <person name="Jospin G."/>
        </authorList>
    </citation>
    <scope>NUCLEOTIDE SEQUENCE [LARGE SCALE GENOMIC DNA]</scope>
    <source>
        <strain evidence="1 2">UCD_MED1</strain>
    </source>
</reference>
<organism evidence="1 2">
    <name type="scientific">Janthinobacterium lividum</name>
    <dbReference type="NCBI Taxonomy" id="29581"/>
    <lineage>
        <taxon>Bacteria</taxon>
        <taxon>Pseudomonadati</taxon>
        <taxon>Pseudomonadota</taxon>
        <taxon>Betaproteobacteria</taxon>
        <taxon>Burkholderiales</taxon>
        <taxon>Oxalobacteraceae</taxon>
        <taxon>Janthinobacterium</taxon>
    </lineage>
</organism>
<evidence type="ECO:0000313" key="2">
    <source>
        <dbReference type="Proteomes" id="UP000305681"/>
    </source>
</evidence>
<dbReference type="InterPro" id="IPR009045">
    <property type="entry name" value="Zn_M74/Hedgehog-like"/>
</dbReference>
<dbReference type="SUPFAM" id="SSF55166">
    <property type="entry name" value="Hedgehog/DD-peptidase"/>
    <property type="match status" value="1"/>
</dbReference>
<dbReference type="AlphaFoldDB" id="A0A5C4NXY9"/>
<comment type="caution">
    <text evidence="1">The sequence shown here is derived from an EMBL/GenBank/DDBJ whole genome shotgun (WGS) entry which is preliminary data.</text>
</comment>
<protein>
    <recommendedName>
        <fullName evidence="3">Penicillin-insensitive murein endopeptidase</fullName>
    </recommendedName>
</protein>
<name>A0A5C4NXY9_9BURK</name>
<evidence type="ECO:0000313" key="1">
    <source>
        <dbReference type="EMBL" id="TNC77517.1"/>
    </source>
</evidence>
<sequence length="185" mass="20873">MFAIVCDTAIPDGKKYETMPTPPPLRVAELTMLEVQPRDKRGFFILPQAPEDAGYYVYGTPGRGAGQYAHPNMMMALLYVEREWQASDTRKFGIGNISLANGTAYGQHSTHKSGLEVDIRPLRKDGLPIPVYWYNKEYDQAATAKLIALFRAHASVRRVLFNDTDIPLVTPFKNHDHHFHLELSA</sequence>
<proteinExistence type="predicted"/>
<gene>
    <name evidence="1" type="ORF">FHI69_09280</name>
</gene>
<accession>A0A5C4NXY9</accession>
<dbReference type="Proteomes" id="UP000305681">
    <property type="component" value="Unassembled WGS sequence"/>
</dbReference>